<protein>
    <submittedName>
        <fullName evidence="3">Uncharacterized protein</fullName>
    </submittedName>
</protein>
<reference evidence="3 4" key="2">
    <citation type="journal article" date="2016" name="Front. Microbiol.">
        <title>Genome and transcriptome sequences reveal the specific parasitism of the nematophagous Purpureocillium lilacinum 36-1.</title>
        <authorList>
            <person name="Xie J."/>
            <person name="Li S."/>
            <person name="Mo C."/>
            <person name="Xiao X."/>
            <person name="Peng D."/>
            <person name="Wang G."/>
            <person name="Xiao Y."/>
        </authorList>
    </citation>
    <scope>NUCLEOTIDE SEQUENCE [LARGE SCALE GENOMIC DNA]</scope>
    <source>
        <strain evidence="3 4">36-1</strain>
    </source>
</reference>
<reference evidence="3" key="1">
    <citation type="submission" date="2015-05" db="EMBL/GenBank/DDBJ databases">
        <authorList>
            <person name="Wang D.B."/>
            <person name="Wang M."/>
        </authorList>
    </citation>
    <scope>NUCLEOTIDE SEQUENCE</scope>
    <source>
        <strain evidence="3">36-1</strain>
    </source>
</reference>
<dbReference type="AlphaFoldDB" id="A0A2U3DY03"/>
<sequence>MLPWDDQRQNLETETITAKQHRPPTVPHGHPYHILFVHRRTSKPSALRLASKLNAGGLMLFVAGPVSLIGRSCPAQAPWHTPDTTHGCPACRPPANPGTAQRQVRESLTAPSLQPSAPSANSQTQRAYRAWAPRRSLFHWLIGSDELGLAGCNQLHR</sequence>
<dbReference type="EMBL" id="LCWV01000020">
    <property type="protein sequence ID" value="PWI67114.1"/>
    <property type="molecule type" value="Genomic_DNA"/>
</dbReference>
<evidence type="ECO:0000313" key="5">
    <source>
        <dbReference type="Proteomes" id="UP001287286"/>
    </source>
</evidence>
<evidence type="ECO:0000313" key="3">
    <source>
        <dbReference type="EMBL" id="PWI67114.1"/>
    </source>
</evidence>
<dbReference type="EMBL" id="JAWRVI010000016">
    <property type="protein sequence ID" value="KAK4090233.1"/>
    <property type="molecule type" value="Genomic_DNA"/>
</dbReference>
<evidence type="ECO:0000313" key="2">
    <source>
        <dbReference type="EMBL" id="KAK4090233.1"/>
    </source>
</evidence>
<keyword evidence="5" id="KW-1185">Reference proteome</keyword>
<dbReference type="Proteomes" id="UP001287286">
    <property type="component" value="Unassembled WGS sequence"/>
</dbReference>
<feature type="region of interest" description="Disordered" evidence="1">
    <location>
        <begin position="80"/>
        <end position="126"/>
    </location>
</feature>
<evidence type="ECO:0000313" key="4">
    <source>
        <dbReference type="Proteomes" id="UP000245956"/>
    </source>
</evidence>
<evidence type="ECO:0000256" key="1">
    <source>
        <dbReference type="SAM" id="MobiDB-lite"/>
    </source>
</evidence>
<organism evidence="3 4">
    <name type="scientific">Purpureocillium lilacinum</name>
    <name type="common">Paecilomyces lilacinus</name>
    <dbReference type="NCBI Taxonomy" id="33203"/>
    <lineage>
        <taxon>Eukaryota</taxon>
        <taxon>Fungi</taxon>
        <taxon>Dikarya</taxon>
        <taxon>Ascomycota</taxon>
        <taxon>Pezizomycotina</taxon>
        <taxon>Sordariomycetes</taxon>
        <taxon>Hypocreomycetidae</taxon>
        <taxon>Hypocreales</taxon>
        <taxon>Ophiocordycipitaceae</taxon>
        <taxon>Purpureocillium</taxon>
    </lineage>
</organism>
<name>A0A2U3DY03_PURLI</name>
<dbReference type="Proteomes" id="UP000245956">
    <property type="component" value="Unassembled WGS sequence"/>
</dbReference>
<proteinExistence type="predicted"/>
<feature type="compositionally biased region" description="Polar residues" evidence="1">
    <location>
        <begin position="109"/>
        <end position="126"/>
    </location>
</feature>
<reference evidence="2 5" key="4">
    <citation type="journal article" date="2024" name="Microbiol. Resour. Announc.">
        <title>Genome annotations for the ascomycete fungi Trichoderma harzianum, Trichoderma aggressivum, and Purpureocillium lilacinum.</title>
        <authorList>
            <person name="Beijen E.P.W."/>
            <person name="Ohm R.A."/>
        </authorList>
    </citation>
    <scope>NUCLEOTIDE SEQUENCE [LARGE SCALE GENOMIC DNA]</scope>
    <source>
        <strain evidence="2 5">CBS 150709</strain>
    </source>
</reference>
<reference evidence="2" key="3">
    <citation type="submission" date="2023-11" db="EMBL/GenBank/DDBJ databases">
        <authorList>
            <person name="Beijen E."/>
            <person name="Ohm R.A."/>
        </authorList>
    </citation>
    <scope>NUCLEOTIDE SEQUENCE</scope>
    <source>
        <strain evidence="2">CBS 150709</strain>
    </source>
</reference>
<comment type="caution">
    <text evidence="3">The sequence shown here is derived from an EMBL/GenBank/DDBJ whole genome shotgun (WGS) entry which is preliminary data.</text>
</comment>
<accession>A0A2U3DY03</accession>
<gene>
    <name evidence="3" type="ORF">PCL_04276</name>
    <name evidence="2" type="ORF">Purlil1_5404</name>
</gene>